<keyword evidence="2" id="KW-1185">Reference proteome</keyword>
<reference evidence="1" key="1">
    <citation type="submission" date="2015-12" db="EMBL/GenBank/DDBJ databases">
        <authorList>
            <person name="Tikhonova T.V."/>
            <person name="Pavlov A.R."/>
            <person name="Beletsky A.V."/>
            <person name="Mardanov A.V."/>
            <person name="Sorokin D.Y."/>
            <person name="Ravin N.V."/>
            <person name="Popov V.O."/>
        </authorList>
    </citation>
    <scope>NUCLEOTIDE SEQUENCE</scope>
    <source>
        <strain evidence="1">DSM 14787</strain>
    </source>
</reference>
<proteinExistence type="predicted"/>
<accession>L0E170</accession>
<protein>
    <submittedName>
        <fullName evidence="1">Family 5 extracellular solute-binding protein</fullName>
    </submittedName>
</protein>
<dbReference type="KEGG" id="tni:TVNIR_2728"/>
<dbReference type="EMBL" id="CP003989">
    <property type="protein sequence ID" value="AGA34366.1"/>
    <property type="molecule type" value="Genomic_DNA"/>
</dbReference>
<sequence>MSRHLGWIIRLIVLAVLLLLVMEQVDRQWERLTVLMREQSQDMRALRTGMQRLEHELNVAGLTVPGPWIRPPPP</sequence>
<dbReference type="HOGENOM" id="CLU_2686646_0_0_6"/>
<dbReference type="STRING" id="1255043.TVNIR_2728"/>
<name>L0E170_THIND</name>
<organism evidence="1 2">
    <name type="scientific">Thioalkalivibrio nitratireducens (strain DSM 14787 / UNIQEM 213 / ALEN2)</name>
    <dbReference type="NCBI Taxonomy" id="1255043"/>
    <lineage>
        <taxon>Bacteria</taxon>
        <taxon>Pseudomonadati</taxon>
        <taxon>Pseudomonadota</taxon>
        <taxon>Gammaproteobacteria</taxon>
        <taxon>Chromatiales</taxon>
        <taxon>Ectothiorhodospiraceae</taxon>
        <taxon>Thioalkalivibrio</taxon>
    </lineage>
</organism>
<evidence type="ECO:0000313" key="1">
    <source>
        <dbReference type="EMBL" id="AGA34366.1"/>
    </source>
</evidence>
<dbReference type="RefSeq" id="WP_015259477.1">
    <property type="nucleotide sequence ID" value="NC_019902.2"/>
</dbReference>
<dbReference type="OrthoDB" id="9801912at2"/>
<gene>
    <name evidence="1" type="ordered locus">TVNIR_2728</name>
</gene>
<evidence type="ECO:0000313" key="2">
    <source>
        <dbReference type="Proteomes" id="UP000010809"/>
    </source>
</evidence>
<dbReference type="AlphaFoldDB" id="L0E170"/>
<dbReference type="Proteomes" id="UP000010809">
    <property type="component" value="Chromosome"/>
</dbReference>
<dbReference type="PATRIC" id="fig|1255043.3.peg.2754"/>